<dbReference type="EMBL" id="AP019736">
    <property type="protein sequence ID" value="BBL06944.1"/>
    <property type="molecule type" value="Genomic_DNA"/>
</dbReference>
<name>A0A4Y1X2I9_9BACT</name>
<dbReference type="KEGG" id="ada:A5CPEGH6_15820"/>
<feature type="signal peptide" evidence="1">
    <location>
        <begin position="1"/>
        <end position="19"/>
    </location>
</feature>
<keyword evidence="5" id="KW-1185">Reference proteome</keyword>
<organism evidence="4 5">
    <name type="scientific">Alistipes dispar</name>
    <dbReference type="NCBI Taxonomy" id="2585119"/>
    <lineage>
        <taxon>Bacteria</taxon>
        <taxon>Pseudomonadati</taxon>
        <taxon>Bacteroidota</taxon>
        <taxon>Bacteroidia</taxon>
        <taxon>Bacteroidales</taxon>
        <taxon>Rikenellaceae</taxon>
        <taxon>Alistipes</taxon>
    </lineage>
</organism>
<keyword evidence="1" id="KW-0732">Signal</keyword>
<feature type="chain" id="PRO_5021192691" description="DUF4832 domain-containing protein" evidence="1">
    <location>
        <begin position="20"/>
        <end position="465"/>
    </location>
</feature>
<evidence type="ECO:0000313" key="5">
    <source>
        <dbReference type="Proteomes" id="UP000319374"/>
    </source>
</evidence>
<dbReference type="OrthoDB" id="9760654at2"/>
<feature type="domain" description="DUF4832" evidence="2">
    <location>
        <begin position="243"/>
        <end position="446"/>
    </location>
</feature>
<feature type="domain" description="DUF4874" evidence="3">
    <location>
        <begin position="46"/>
        <end position="216"/>
    </location>
</feature>
<dbReference type="InterPro" id="IPR032267">
    <property type="entry name" value="DUF4832"/>
</dbReference>
<protein>
    <recommendedName>
        <fullName evidence="6">DUF4832 domain-containing protein</fullName>
    </recommendedName>
</protein>
<accession>A0A4Y1X2I9</accession>
<sequence length="465" mass="52053">MTIPVFFGAAALLSFCAAACSDGGAASGGDGLRRVAYVSSDEAFPNPERGFYYPYDFRFAGGGTPEPLSPETLRGQRRLNRSLVLLEYFLRDFIDRPLSEECLELVERNFEALHEGGCKAIVRFAYSDSEREKPWDAAEPVVLGHIAQLRPLLQRYGAVICVLQAGFVGVWGEWYYTDHFGFEPVTETDYAPRRRVLDALLDALPADRMVAVRTPAAKMRCCGLSPADTVSFQTAWDGSARSRVAAHNDCFLASRDDVGTFVGEADREFWRTESRYVSMGGETCSVSEYCDCTDGVADMEEYHWSYLNSAYHPGVIARWRQEGCLGEIERRLGYRFVLETGRFTRRPVAGGEFVVGLELRNEGFASPFNPRPAKLVLTDASGRKRQVFDMPWDPRRWFAGKTHTLTAGFAVPPQFVAGDVCTLWLWLPDADERLAESPCFSIRLANEGIWDAASGYNRLLDFELE</sequence>
<dbReference type="Pfam" id="PF16116">
    <property type="entry name" value="DUF4832"/>
    <property type="match status" value="1"/>
</dbReference>
<dbReference type="RefSeq" id="WP_141428846.1">
    <property type="nucleotide sequence ID" value="NZ_AP019736.1"/>
</dbReference>
<gene>
    <name evidence="4" type="ORF">A5CPEGH6_15820</name>
</gene>
<proteinExistence type="predicted"/>
<dbReference type="Proteomes" id="UP000319374">
    <property type="component" value="Chromosome"/>
</dbReference>
<evidence type="ECO:0000259" key="3">
    <source>
        <dbReference type="Pfam" id="PF16173"/>
    </source>
</evidence>
<evidence type="ECO:0000256" key="1">
    <source>
        <dbReference type="SAM" id="SignalP"/>
    </source>
</evidence>
<evidence type="ECO:0008006" key="6">
    <source>
        <dbReference type="Google" id="ProtNLM"/>
    </source>
</evidence>
<evidence type="ECO:0000259" key="2">
    <source>
        <dbReference type="Pfam" id="PF16116"/>
    </source>
</evidence>
<reference evidence="5" key="1">
    <citation type="submission" date="2019-06" db="EMBL/GenBank/DDBJ databases">
        <title>Alistipes onderdonkii subsp. vulgaris subsp. nov., Alistipes dispar sp. nov. and Alistipes communis sp. nov., isolated from human faeces, and creation of Alistipes onderdonkii subsp. onderdonkii subsp. nov.</title>
        <authorList>
            <person name="Sakamoto M."/>
            <person name="Ikeyama N."/>
            <person name="Ogata Y."/>
            <person name="Suda W."/>
            <person name="Iino T."/>
            <person name="Hattori M."/>
            <person name="Ohkuma M."/>
        </authorList>
    </citation>
    <scope>NUCLEOTIDE SEQUENCE [LARGE SCALE GENOMIC DNA]</scope>
    <source>
        <strain evidence="5">5CPEGH6</strain>
    </source>
</reference>
<dbReference type="InterPro" id="IPR032379">
    <property type="entry name" value="DUF4874"/>
</dbReference>
<dbReference type="AlphaFoldDB" id="A0A4Y1X2I9"/>
<dbReference type="Pfam" id="PF16173">
    <property type="entry name" value="DUF4874"/>
    <property type="match status" value="1"/>
</dbReference>
<evidence type="ECO:0000313" key="4">
    <source>
        <dbReference type="EMBL" id="BBL06944.1"/>
    </source>
</evidence>
<dbReference type="GeneID" id="98673563"/>